<feature type="compositionally biased region" description="Acidic residues" evidence="1">
    <location>
        <begin position="152"/>
        <end position="168"/>
    </location>
</feature>
<organism evidence="2 3">
    <name type="scientific">Noviherbaspirillum humi</name>
    <dbReference type="NCBI Taxonomy" id="1688639"/>
    <lineage>
        <taxon>Bacteria</taxon>
        <taxon>Pseudomonadati</taxon>
        <taxon>Pseudomonadota</taxon>
        <taxon>Betaproteobacteria</taxon>
        <taxon>Burkholderiales</taxon>
        <taxon>Oxalobacteraceae</taxon>
        <taxon>Noviherbaspirillum</taxon>
    </lineage>
</organism>
<gene>
    <name evidence="2" type="ORF">SAMN06265795_12232</name>
</gene>
<dbReference type="InterPro" id="IPR010906">
    <property type="entry name" value="Phage_lambda_Nu1_terminase-ssu"/>
</dbReference>
<keyword evidence="3" id="KW-1185">Reference proteome</keyword>
<dbReference type="AlphaFoldDB" id="A0A239LEU6"/>
<accession>A0A239LEU6</accession>
<dbReference type="Pfam" id="PF07471">
    <property type="entry name" value="Phage_Nu1"/>
    <property type="match status" value="1"/>
</dbReference>
<dbReference type="EMBL" id="FZOT01000022">
    <property type="protein sequence ID" value="SNT28830.1"/>
    <property type="molecule type" value="Genomic_DNA"/>
</dbReference>
<proteinExistence type="predicted"/>
<feature type="region of interest" description="Disordered" evidence="1">
    <location>
        <begin position="152"/>
        <end position="176"/>
    </location>
</feature>
<name>A0A239LEU6_9BURK</name>
<reference evidence="2 3" key="1">
    <citation type="submission" date="2017-06" db="EMBL/GenBank/DDBJ databases">
        <authorList>
            <person name="Kim H.J."/>
            <person name="Triplett B.A."/>
        </authorList>
    </citation>
    <scope>NUCLEOTIDE SEQUENCE [LARGE SCALE GENOMIC DNA]</scope>
    <source>
        <strain evidence="2 3">U15</strain>
    </source>
</reference>
<evidence type="ECO:0000313" key="2">
    <source>
        <dbReference type="EMBL" id="SNT28830.1"/>
    </source>
</evidence>
<protein>
    <submittedName>
        <fullName evidence="2">Phage DNA packaging protein Nu1</fullName>
    </submittedName>
</protein>
<evidence type="ECO:0000256" key="1">
    <source>
        <dbReference type="SAM" id="MobiDB-lite"/>
    </source>
</evidence>
<dbReference type="Proteomes" id="UP000198284">
    <property type="component" value="Unassembled WGS sequence"/>
</dbReference>
<evidence type="ECO:0000313" key="3">
    <source>
        <dbReference type="Proteomes" id="UP000198284"/>
    </source>
</evidence>
<sequence length="176" mass="18981">MVDLQATMTQGAFGNLVGISQQAVSDMLSRGVIQPGGTAGDWLAQYCHHLREQAAGRAAAGDLDLAAERARLAKAQREKIEMQNEVTRRMLASVDVLQEVVARSGRRISGVLEAIPVQLKRRSSLTPDDLDFITREIVKARNQAASITVLDLLDEDDVEDPDGTEDQSEAGGPDGD</sequence>